<protein>
    <recommendedName>
        <fullName evidence="4">Pentatricopeptide repeat-containing protein</fullName>
    </recommendedName>
</protein>
<name>A0AAV6XDF8_9LAMI</name>
<dbReference type="GO" id="GO:0009451">
    <property type="term" value="P:RNA modification"/>
    <property type="evidence" value="ECO:0007669"/>
    <property type="project" value="InterPro"/>
</dbReference>
<evidence type="ECO:0000313" key="2">
    <source>
        <dbReference type="EMBL" id="KAG8380916.1"/>
    </source>
</evidence>
<reference evidence="2" key="1">
    <citation type="submission" date="2019-10" db="EMBL/GenBank/DDBJ databases">
        <authorList>
            <person name="Zhang R."/>
            <person name="Pan Y."/>
            <person name="Wang J."/>
            <person name="Ma R."/>
            <person name="Yu S."/>
        </authorList>
    </citation>
    <scope>NUCLEOTIDE SEQUENCE</scope>
    <source>
        <strain evidence="2">LA-IB0</strain>
        <tissue evidence="2">Leaf</tissue>
    </source>
</reference>
<keyword evidence="1" id="KW-0677">Repeat</keyword>
<evidence type="ECO:0000256" key="1">
    <source>
        <dbReference type="ARBA" id="ARBA00022737"/>
    </source>
</evidence>
<accession>A0AAV6XDF8</accession>
<dbReference type="InterPro" id="IPR011990">
    <property type="entry name" value="TPR-like_helical_dom_sf"/>
</dbReference>
<dbReference type="NCBIfam" id="TIGR00756">
    <property type="entry name" value="PPR"/>
    <property type="match status" value="1"/>
</dbReference>
<organism evidence="2 3">
    <name type="scientific">Buddleja alternifolia</name>
    <dbReference type="NCBI Taxonomy" id="168488"/>
    <lineage>
        <taxon>Eukaryota</taxon>
        <taxon>Viridiplantae</taxon>
        <taxon>Streptophyta</taxon>
        <taxon>Embryophyta</taxon>
        <taxon>Tracheophyta</taxon>
        <taxon>Spermatophyta</taxon>
        <taxon>Magnoliopsida</taxon>
        <taxon>eudicotyledons</taxon>
        <taxon>Gunneridae</taxon>
        <taxon>Pentapetalae</taxon>
        <taxon>asterids</taxon>
        <taxon>lamiids</taxon>
        <taxon>Lamiales</taxon>
        <taxon>Scrophulariaceae</taxon>
        <taxon>Buddlejeae</taxon>
        <taxon>Buddleja</taxon>
    </lineage>
</organism>
<dbReference type="AlphaFoldDB" id="A0AAV6XDF8"/>
<sequence length="138" mass="15274">MRYCNCSGSKRPGQRGLGYGHRRTLRCHGSAGRTGVKANNLGYAESDDPSPALHIYQQLPVSSVEPDTHTYPFLLKTIAKLMVFREGERVHCAALKDGFESLVFVQNALVHLYGACGRGESALQMFDKMSDKNLVAWN</sequence>
<dbReference type="Gene3D" id="1.25.40.10">
    <property type="entry name" value="Tetratricopeptide repeat domain"/>
    <property type="match status" value="1"/>
</dbReference>
<dbReference type="EMBL" id="WHWC01000006">
    <property type="protein sequence ID" value="KAG8380916.1"/>
    <property type="molecule type" value="Genomic_DNA"/>
</dbReference>
<dbReference type="InterPro" id="IPR002885">
    <property type="entry name" value="PPR_rpt"/>
</dbReference>
<dbReference type="Proteomes" id="UP000826271">
    <property type="component" value="Unassembled WGS sequence"/>
</dbReference>
<evidence type="ECO:0000313" key="3">
    <source>
        <dbReference type="Proteomes" id="UP000826271"/>
    </source>
</evidence>
<evidence type="ECO:0008006" key="4">
    <source>
        <dbReference type="Google" id="ProtNLM"/>
    </source>
</evidence>
<gene>
    <name evidence="2" type="ORF">BUALT_Bualt06G0066400</name>
</gene>
<dbReference type="PANTHER" id="PTHR47926">
    <property type="entry name" value="PENTATRICOPEPTIDE REPEAT-CONTAINING PROTEIN"/>
    <property type="match status" value="1"/>
</dbReference>
<dbReference type="GO" id="GO:0003723">
    <property type="term" value="F:RNA binding"/>
    <property type="evidence" value="ECO:0007669"/>
    <property type="project" value="InterPro"/>
</dbReference>
<comment type="caution">
    <text evidence="2">The sequence shown here is derived from an EMBL/GenBank/DDBJ whole genome shotgun (WGS) entry which is preliminary data.</text>
</comment>
<dbReference type="InterPro" id="IPR046960">
    <property type="entry name" value="PPR_At4g14850-like_plant"/>
</dbReference>
<proteinExistence type="predicted"/>
<keyword evidence="3" id="KW-1185">Reference proteome</keyword>